<name>A0A0C9YXV8_9AGAM</name>
<accession>A0A0C9YXV8</accession>
<keyword evidence="2" id="KW-1185">Reference proteome</keyword>
<proteinExistence type="predicted"/>
<reference evidence="1 2" key="1">
    <citation type="submission" date="2014-04" db="EMBL/GenBank/DDBJ databases">
        <authorList>
            <consortium name="DOE Joint Genome Institute"/>
            <person name="Kuo A."/>
            <person name="Kohler A."/>
            <person name="Costa M.D."/>
            <person name="Nagy L.G."/>
            <person name="Floudas D."/>
            <person name="Copeland A."/>
            <person name="Barry K.W."/>
            <person name="Cichocki N."/>
            <person name="Veneault-Fourrey C."/>
            <person name="LaButti K."/>
            <person name="Lindquist E.A."/>
            <person name="Lipzen A."/>
            <person name="Lundell T."/>
            <person name="Morin E."/>
            <person name="Murat C."/>
            <person name="Sun H."/>
            <person name="Tunlid A."/>
            <person name="Henrissat B."/>
            <person name="Grigoriev I.V."/>
            <person name="Hibbett D.S."/>
            <person name="Martin F."/>
            <person name="Nordberg H.P."/>
            <person name="Cantor M.N."/>
            <person name="Hua S.X."/>
        </authorList>
    </citation>
    <scope>NUCLEOTIDE SEQUENCE [LARGE SCALE GENOMIC DNA]</scope>
    <source>
        <strain evidence="1 2">441</strain>
    </source>
</reference>
<protein>
    <submittedName>
        <fullName evidence="1">Uncharacterized protein</fullName>
    </submittedName>
</protein>
<dbReference type="HOGENOM" id="CLU_209444_0_0_1"/>
<reference evidence="2" key="2">
    <citation type="submission" date="2015-01" db="EMBL/GenBank/DDBJ databases">
        <title>Evolutionary Origins and Diversification of the Mycorrhizal Mutualists.</title>
        <authorList>
            <consortium name="DOE Joint Genome Institute"/>
            <consortium name="Mycorrhizal Genomics Consortium"/>
            <person name="Kohler A."/>
            <person name="Kuo A."/>
            <person name="Nagy L.G."/>
            <person name="Floudas D."/>
            <person name="Copeland A."/>
            <person name="Barry K.W."/>
            <person name="Cichocki N."/>
            <person name="Veneault-Fourrey C."/>
            <person name="LaButti K."/>
            <person name="Lindquist E.A."/>
            <person name="Lipzen A."/>
            <person name="Lundell T."/>
            <person name="Morin E."/>
            <person name="Murat C."/>
            <person name="Riley R."/>
            <person name="Ohm R."/>
            <person name="Sun H."/>
            <person name="Tunlid A."/>
            <person name="Henrissat B."/>
            <person name="Grigoriev I.V."/>
            <person name="Hibbett D.S."/>
            <person name="Martin F."/>
        </authorList>
    </citation>
    <scope>NUCLEOTIDE SEQUENCE [LARGE SCALE GENOMIC DNA]</scope>
    <source>
        <strain evidence="2">441</strain>
    </source>
</reference>
<sequence length="61" mass="6859">AFQLISTGTAEDVINIEITLWDMKNKPMPSQLGYFHQWEAYLNVGVKQNLPLQVEGHDTAG</sequence>
<gene>
    <name evidence="1" type="ORF">PISMIDRAFT_116036</name>
</gene>
<evidence type="ECO:0000313" key="2">
    <source>
        <dbReference type="Proteomes" id="UP000054018"/>
    </source>
</evidence>
<dbReference type="EMBL" id="KN833912">
    <property type="protein sequence ID" value="KIK14982.1"/>
    <property type="molecule type" value="Genomic_DNA"/>
</dbReference>
<dbReference type="AlphaFoldDB" id="A0A0C9YXV8"/>
<evidence type="ECO:0000313" key="1">
    <source>
        <dbReference type="EMBL" id="KIK14982.1"/>
    </source>
</evidence>
<organism evidence="1 2">
    <name type="scientific">Pisolithus microcarpus 441</name>
    <dbReference type="NCBI Taxonomy" id="765257"/>
    <lineage>
        <taxon>Eukaryota</taxon>
        <taxon>Fungi</taxon>
        <taxon>Dikarya</taxon>
        <taxon>Basidiomycota</taxon>
        <taxon>Agaricomycotina</taxon>
        <taxon>Agaricomycetes</taxon>
        <taxon>Agaricomycetidae</taxon>
        <taxon>Boletales</taxon>
        <taxon>Sclerodermatineae</taxon>
        <taxon>Pisolithaceae</taxon>
        <taxon>Pisolithus</taxon>
    </lineage>
</organism>
<feature type="non-terminal residue" evidence="1">
    <location>
        <position position="1"/>
    </location>
</feature>
<dbReference type="Proteomes" id="UP000054018">
    <property type="component" value="Unassembled WGS sequence"/>
</dbReference>